<dbReference type="InterPro" id="IPR018490">
    <property type="entry name" value="cNMP-bd_dom_sf"/>
</dbReference>
<dbReference type="KEGG" id="ptp:RCA23_c07610"/>
<accession>A0AAN0VHP5</accession>
<gene>
    <name evidence="2" type="ORF">RCA23_c07610</name>
</gene>
<protein>
    <recommendedName>
        <fullName evidence="1">Cyclic nucleotide-binding domain-containing protein</fullName>
    </recommendedName>
</protein>
<evidence type="ECO:0000259" key="1">
    <source>
        <dbReference type="PROSITE" id="PS50042"/>
    </source>
</evidence>
<dbReference type="Proteomes" id="UP000028680">
    <property type="component" value="Chromosome"/>
</dbReference>
<dbReference type="RefSeq" id="WP_044049182.1">
    <property type="nucleotide sequence ID" value="NZ_CP003984.1"/>
</dbReference>
<dbReference type="Pfam" id="PF00027">
    <property type="entry name" value="cNMP_binding"/>
    <property type="match status" value="1"/>
</dbReference>
<feature type="domain" description="Cyclic nucleotide-binding" evidence="1">
    <location>
        <begin position="24"/>
        <end position="116"/>
    </location>
</feature>
<reference evidence="2 3" key="1">
    <citation type="journal article" date="2014" name="ISME J.">
        <title>Adaptation of an abundant Roseobacter RCA organism to pelagic systems revealed by genomic and transcriptomic analyses.</title>
        <authorList>
            <person name="Voget S."/>
            <person name="Wemheuer B."/>
            <person name="Brinkhoff T."/>
            <person name="Vollmers J."/>
            <person name="Dietrich S."/>
            <person name="Giebel H.A."/>
            <person name="Beardsley C."/>
            <person name="Sardemann C."/>
            <person name="Bakenhus I."/>
            <person name="Billerbeck S."/>
            <person name="Daniel R."/>
            <person name="Simon M."/>
        </authorList>
    </citation>
    <scope>NUCLEOTIDE SEQUENCE [LARGE SCALE GENOMIC DNA]</scope>
    <source>
        <strain evidence="2 3">RCA23</strain>
    </source>
</reference>
<dbReference type="EMBL" id="CP003984">
    <property type="protein sequence ID" value="AII86317.1"/>
    <property type="molecule type" value="Genomic_DNA"/>
</dbReference>
<name>A0AAN0VHP5_9RHOB</name>
<dbReference type="SUPFAM" id="SSF51206">
    <property type="entry name" value="cAMP-binding domain-like"/>
    <property type="match status" value="1"/>
</dbReference>
<evidence type="ECO:0000313" key="3">
    <source>
        <dbReference type="Proteomes" id="UP000028680"/>
    </source>
</evidence>
<dbReference type="AlphaFoldDB" id="A0AAN0VHP5"/>
<dbReference type="Gene3D" id="2.60.120.10">
    <property type="entry name" value="Jelly Rolls"/>
    <property type="match status" value="1"/>
</dbReference>
<keyword evidence="3" id="KW-1185">Reference proteome</keyword>
<sequence length="122" mass="13231">MADLSQLKASAPANGEVVHLFHSEVLFIKGMPITSIYIISKGSIIIFSGDGGRVVRWAGPHQILGMNEVMCGGAWKGIGIAQGNVELVAYNHMNLRAVIDKIPKAHKRLLDDLLLTRSSEEP</sequence>
<dbReference type="InterPro" id="IPR014710">
    <property type="entry name" value="RmlC-like_jellyroll"/>
</dbReference>
<proteinExistence type="predicted"/>
<dbReference type="PROSITE" id="PS50042">
    <property type="entry name" value="CNMP_BINDING_3"/>
    <property type="match status" value="1"/>
</dbReference>
<organism evidence="2 3">
    <name type="scientific">Planktomarina temperata RCA23</name>
    <dbReference type="NCBI Taxonomy" id="666509"/>
    <lineage>
        <taxon>Bacteria</taxon>
        <taxon>Pseudomonadati</taxon>
        <taxon>Pseudomonadota</taxon>
        <taxon>Alphaproteobacteria</taxon>
        <taxon>Rhodobacterales</taxon>
        <taxon>Paracoccaceae</taxon>
        <taxon>Planktomarina</taxon>
    </lineage>
</organism>
<evidence type="ECO:0000313" key="2">
    <source>
        <dbReference type="EMBL" id="AII86317.1"/>
    </source>
</evidence>
<dbReference type="InterPro" id="IPR000595">
    <property type="entry name" value="cNMP-bd_dom"/>
</dbReference>